<accession>A0A336MCC5</accession>
<dbReference type="EMBL" id="UFQT01000375">
    <property type="protein sequence ID" value="SSX23688.1"/>
    <property type="molecule type" value="Genomic_DNA"/>
</dbReference>
<reference evidence="2" key="1">
    <citation type="submission" date="2018-04" db="EMBL/GenBank/DDBJ databases">
        <authorList>
            <person name="Go L.Y."/>
            <person name="Mitchell J.A."/>
        </authorList>
    </citation>
    <scope>NUCLEOTIDE SEQUENCE</scope>
    <source>
        <tissue evidence="2">Whole organism</tissue>
    </source>
</reference>
<dbReference type="VEuPathDB" id="VectorBase:CSON009463"/>
<feature type="region of interest" description="Disordered" evidence="1">
    <location>
        <begin position="129"/>
        <end position="155"/>
    </location>
</feature>
<sequence>MSNNNNERIIYKGTKENELHSDGSAIHGYSSEPTVLPTTWDGTFQKAPEQELPELKPGERWVQKGTKDHELLSNASNFYGHSSEPTKLPVAWDGTFAKSGEVFIKPSRNASNPNNFFERKSHTTVMPVQWDGTFGKSGETYMKPERNNSNPNKYF</sequence>
<protein>
    <submittedName>
        <fullName evidence="3">CSON009463 protein</fullName>
    </submittedName>
</protein>
<evidence type="ECO:0000256" key="1">
    <source>
        <dbReference type="SAM" id="MobiDB-lite"/>
    </source>
</evidence>
<gene>
    <name evidence="3" type="primary">CSON009463</name>
</gene>
<proteinExistence type="predicted"/>
<evidence type="ECO:0000313" key="2">
    <source>
        <dbReference type="EMBL" id="SSX03322.1"/>
    </source>
</evidence>
<organism evidence="3">
    <name type="scientific">Culicoides sonorensis</name>
    <name type="common">Biting midge</name>
    <dbReference type="NCBI Taxonomy" id="179676"/>
    <lineage>
        <taxon>Eukaryota</taxon>
        <taxon>Metazoa</taxon>
        <taxon>Ecdysozoa</taxon>
        <taxon>Arthropoda</taxon>
        <taxon>Hexapoda</taxon>
        <taxon>Insecta</taxon>
        <taxon>Pterygota</taxon>
        <taxon>Neoptera</taxon>
        <taxon>Endopterygota</taxon>
        <taxon>Diptera</taxon>
        <taxon>Nematocera</taxon>
        <taxon>Chironomoidea</taxon>
        <taxon>Ceratopogonidae</taxon>
        <taxon>Ceratopogoninae</taxon>
        <taxon>Culicoides</taxon>
        <taxon>Monoculicoides</taxon>
    </lineage>
</organism>
<dbReference type="AlphaFoldDB" id="A0A336MCC5"/>
<dbReference type="EMBL" id="UFQS01000375">
    <property type="protein sequence ID" value="SSX03322.1"/>
    <property type="molecule type" value="Genomic_DNA"/>
</dbReference>
<name>A0A336MCC5_CULSO</name>
<evidence type="ECO:0000313" key="3">
    <source>
        <dbReference type="EMBL" id="SSX23688.1"/>
    </source>
</evidence>
<reference evidence="3" key="2">
    <citation type="submission" date="2018-07" db="EMBL/GenBank/DDBJ databases">
        <authorList>
            <person name="Quirk P.G."/>
            <person name="Krulwich T.A."/>
        </authorList>
    </citation>
    <scope>NUCLEOTIDE SEQUENCE</scope>
</reference>